<proteinExistence type="predicted"/>
<feature type="transmembrane region" description="Helical" evidence="1">
    <location>
        <begin position="131"/>
        <end position="151"/>
    </location>
</feature>
<feature type="transmembrane region" description="Helical" evidence="1">
    <location>
        <begin position="6"/>
        <end position="25"/>
    </location>
</feature>
<sequence>MISPWPALVSGATAAAVAVLVCTLIERLGGALGGVLGTVPGTITPASVGLWFAGESTLSFRQSVASAPIGLAINAGFLLCWRHLPPHLPLVSLWARLACMVCCSLALWAALAAPTMWILHWARRAGYHTAVYVAAAISAALVFMAGVAGTWRMPPAPKGARPVDWRTQLARGLLAFAAVSAAVLAAHAAPALAGILAVWPAVFLTTMVAMWISQGEAVQAGAVSPMILGMTAPMLFCGLACVTYPRWGAWRGCVVSWLAAVLSGTVPLALYVRWRVRCGGVNGDSGAGVLEVEGASAVPTVQIHDVGRDGAGSREDRVELYPAKVTSNDPMPLWSPEVDAIQAIA</sequence>
<keyword evidence="1" id="KW-0812">Transmembrane</keyword>
<protein>
    <submittedName>
        <fullName evidence="2">Uncharacterized protein</fullName>
    </submittedName>
</protein>
<keyword evidence="1" id="KW-0472">Membrane</keyword>
<gene>
    <name evidence="2" type="ORF">CDCA_CDCA16G4126</name>
</gene>
<feature type="transmembrane region" description="Helical" evidence="1">
    <location>
        <begin position="93"/>
        <end position="119"/>
    </location>
</feature>
<feature type="transmembrane region" description="Helical" evidence="1">
    <location>
        <begin position="225"/>
        <end position="248"/>
    </location>
</feature>
<feature type="transmembrane region" description="Helical" evidence="1">
    <location>
        <begin position="172"/>
        <end position="189"/>
    </location>
</feature>
<evidence type="ECO:0000256" key="1">
    <source>
        <dbReference type="SAM" id="Phobius"/>
    </source>
</evidence>
<organism evidence="2 3">
    <name type="scientific">Cyanidium caldarium</name>
    <name type="common">Red alga</name>
    <dbReference type="NCBI Taxonomy" id="2771"/>
    <lineage>
        <taxon>Eukaryota</taxon>
        <taxon>Rhodophyta</taxon>
        <taxon>Bangiophyceae</taxon>
        <taxon>Cyanidiales</taxon>
        <taxon>Cyanidiaceae</taxon>
        <taxon>Cyanidium</taxon>
    </lineage>
</organism>
<reference evidence="2 3" key="1">
    <citation type="submission" date="2022-07" db="EMBL/GenBank/DDBJ databases">
        <title>Genome-wide signatures of adaptation to extreme environments.</title>
        <authorList>
            <person name="Cho C.H."/>
            <person name="Yoon H.S."/>
        </authorList>
    </citation>
    <scope>NUCLEOTIDE SEQUENCE [LARGE SCALE GENOMIC DNA]</scope>
    <source>
        <strain evidence="2 3">DBV 063 E5</strain>
    </source>
</reference>
<accession>A0AAV9J145</accession>
<evidence type="ECO:0000313" key="3">
    <source>
        <dbReference type="Proteomes" id="UP001301350"/>
    </source>
</evidence>
<name>A0AAV9J145_CYACA</name>
<keyword evidence="3" id="KW-1185">Reference proteome</keyword>
<dbReference type="AlphaFoldDB" id="A0AAV9J145"/>
<keyword evidence="1" id="KW-1133">Transmembrane helix</keyword>
<feature type="transmembrane region" description="Helical" evidence="1">
    <location>
        <begin position="254"/>
        <end position="272"/>
    </location>
</feature>
<feature type="transmembrane region" description="Helical" evidence="1">
    <location>
        <begin position="32"/>
        <end position="52"/>
    </location>
</feature>
<feature type="transmembrane region" description="Helical" evidence="1">
    <location>
        <begin position="64"/>
        <end position="81"/>
    </location>
</feature>
<dbReference type="Proteomes" id="UP001301350">
    <property type="component" value="Unassembled WGS sequence"/>
</dbReference>
<dbReference type="EMBL" id="JANCYW010000016">
    <property type="protein sequence ID" value="KAK4538101.1"/>
    <property type="molecule type" value="Genomic_DNA"/>
</dbReference>
<comment type="caution">
    <text evidence="2">The sequence shown here is derived from an EMBL/GenBank/DDBJ whole genome shotgun (WGS) entry which is preliminary data.</text>
</comment>
<evidence type="ECO:0000313" key="2">
    <source>
        <dbReference type="EMBL" id="KAK4538101.1"/>
    </source>
</evidence>